<gene>
    <name evidence="1" type="ORF">S01H1_00646</name>
</gene>
<reference evidence="1" key="1">
    <citation type="journal article" date="2014" name="Front. Microbiol.">
        <title>High frequency of phylogenetically diverse reductive dehalogenase-homologous genes in deep subseafloor sedimentary metagenomes.</title>
        <authorList>
            <person name="Kawai M."/>
            <person name="Futagami T."/>
            <person name="Toyoda A."/>
            <person name="Takaki Y."/>
            <person name="Nishi S."/>
            <person name="Hori S."/>
            <person name="Arai W."/>
            <person name="Tsubouchi T."/>
            <person name="Morono Y."/>
            <person name="Uchiyama I."/>
            <person name="Ito T."/>
            <person name="Fujiyama A."/>
            <person name="Inagaki F."/>
            <person name="Takami H."/>
        </authorList>
    </citation>
    <scope>NUCLEOTIDE SEQUENCE</scope>
    <source>
        <strain evidence="1">Expedition CK06-06</strain>
    </source>
</reference>
<sequence>NNKLPPGNRHFIIEKNLAALIIHRADREQILDQYLRQQNRKTNTLRTWFNSILNGQFTEVSPGELVNYIKTNQIPYTIVDEVKKEETSFIPTEAEIEFLKDPELLELIDSEFDKKIVGEKESRLSIFINGCGKYVRNAKISSYNLCINSKSGAGKDHVTKNVLKIFPSSDVNIRSRISPTTLTYWHAGEKDWTWNGKILSLLDISNTVLNCDAFKLFLSDGTFSTVVIDQKAQDIEVKGKPVVFVTTASASPNNEALRRLPFLELDETIDQTKAIKKAQAVAAANGISLKYDKTITEALSKLQHVKVKIPFAEDLVDEFPDEHLIMRTHFSRLLDYIKASAALFQYQRDIDEDGFVIASTKDYDIARIPLKKTTSNPMMIPLSQKQKTLLAECKKLGRFSAKQIAPHAPFVATSKVYDALNKLQENGFLSSELEEKDSSIRPVRMYQYVAFEIKDIPTWNDICRKKGNKGSKENKEIRKNKGIKDFLEVNHDSMISPISPISGFVY</sequence>
<accession>X0SE90</accession>
<name>X0SE90_9ZZZZ</name>
<comment type="caution">
    <text evidence="1">The sequence shown here is derived from an EMBL/GenBank/DDBJ whole genome shotgun (WGS) entry which is preliminary data.</text>
</comment>
<organism evidence="1">
    <name type="scientific">marine sediment metagenome</name>
    <dbReference type="NCBI Taxonomy" id="412755"/>
    <lineage>
        <taxon>unclassified sequences</taxon>
        <taxon>metagenomes</taxon>
        <taxon>ecological metagenomes</taxon>
    </lineage>
</organism>
<proteinExistence type="predicted"/>
<evidence type="ECO:0000313" key="1">
    <source>
        <dbReference type="EMBL" id="GAF74207.1"/>
    </source>
</evidence>
<dbReference type="EMBL" id="BARS01000238">
    <property type="protein sequence ID" value="GAF74207.1"/>
    <property type="molecule type" value="Genomic_DNA"/>
</dbReference>
<dbReference type="AlphaFoldDB" id="X0SE90"/>
<feature type="non-terminal residue" evidence="1">
    <location>
        <position position="1"/>
    </location>
</feature>
<protein>
    <submittedName>
        <fullName evidence="1">Uncharacterized protein</fullName>
    </submittedName>
</protein>